<dbReference type="OrthoDB" id="424972at2"/>
<keyword evidence="4 7" id="KW-0812">Transmembrane</keyword>
<sequence length="139" mass="14945">MNFKRQTTEDPEVNLIPLIDVLLVILIFLMISTTYSKFTQLKISLPTADAEKLQNHPQEIIVAVSSSGEYAVNKQVLPGRTVGALTQSLLDAAKGKTDTMVVISADAQATQQSVVNVMEAARAAGLSRLTFATQRSPGS</sequence>
<dbReference type="GO" id="GO:0015031">
    <property type="term" value="P:protein transport"/>
    <property type="evidence" value="ECO:0007669"/>
    <property type="project" value="UniProtKB-KW"/>
</dbReference>
<evidence type="ECO:0000256" key="3">
    <source>
        <dbReference type="ARBA" id="ARBA00022475"/>
    </source>
</evidence>
<evidence type="ECO:0000313" key="10">
    <source>
        <dbReference type="Proteomes" id="UP000183649"/>
    </source>
</evidence>
<dbReference type="PANTHER" id="PTHR30558">
    <property type="entry name" value="EXBD MEMBRANE COMPONENT OF PMF-DRIVEN MACROMOLECULE IMPORT SYSTEM"/>
    <property type="match status" value="1"/>
</dbReference>
<keyword evidence="10" id="KW-1185">Reference proteome</keyword>
<dbReference type="AlphaFoldDB" id="A0A0K6IBS2"/>
<dbReference type="GO" id="GO:0022857">
    <property type="term" value="F:transmembrane transporter activity"/>
    <property type="evidence" value="ECO:0007669"/>
    <property type="project" value="InterPro"/>
</dbReference>
<evidence type="ECO:0000256" key="1">
    <source>
        <dbReference type="ARBA" id="ARBA00004162"/>
    </source>
</evidence>
<dbReference type="PANTHER" id="PTHR30558:SF3">
    <property type="entry name" value="BIOPOLYMER TRANSPORT PROTEIN EXBD-RELATED"/>
    <property type="match status" value="1"/>
</dbReference>
<keyword evidence="3" id="KW-1003">Cell membrane</keyword>
<protein>
    <submittedName>
        <fullName evidence="9">Biopolymer transport protein ExbD</fullName>
    </submittedName>
</protein>
<dbReference type="EMBL" id="CYHF01000015">
    <property type="protein sequence ID" value="CUB00551.1"/>
    <property type="molecule type" value="Genomic_DNA"/>
</dbReference>
<dbReference type="RefSeq" id="WP_055451755.1">
    <property type="nucleotide sequence ID" value="NZ_CYHF01000015.1"/>
</dbReference>
<feature type="transmembrane region" description="Helical" evidence="8">
    <location>
        <begin position="15"/>
        <end position="35"/>
    </location>
</feature>
<evidence type="ECO:0000256" key="8">
    <source>
        <dbReference type="SAM" id="Phobius"/>
    </source>
</evidence>
<dbReference type="Proteomes" id="UP000183649">
    <property type="component" value="Unassembled WGS sequence"/>
</dbReference>
<evidence type="ECO:0000256" key="4">
    <source>
        <dbReference type="ARBA" id="ARBA00022692"/>
    </source>
</evidence>
<evidence type="ECO:0000256" key="6">
    <source>
        <dbReference type="ARBA" id="ARBA00023136"/>
    </source>
</evidence>
<name>A0A0K6IBS2_9BURK</name>
<dbReference type="STRING" id="339866.GCA_001418255_02938"/>
<comment type="subcellular location">
    <subcellularLocation>
        <location evidence="1">Cell membrane</location>
        <topology evidence="1">Single-pass membrane protein</topology>
    </subcellularLocation>
    <subcellularLocation>
        <location evidence="7">Cell membrane</location>
        <topology evidence="7">Single-pass type II membrane protein</topology>
    </subcellularLocation>
</comment>
<organism evidence="9 10">
    <name type="scientific">Thiomonas bhubaneswarensis</name>
    <dbReference type="NCBI Taxonomy" id="339866"/>
    <lineage>
        <taxon>Bacteria</taxon>
        <taxon>Pseudomonadati</taxon>
        <taxon>Pseudomonadota</taxon>
        <taxon>Betaproteobacteria</taxon>
        <taxon>Burkholderiales</taxon>
        <taxon>Thiomonas</taxon>
    </lineage>
</organism>
<keyword evidence="7" id="KW-0813">Transport</keyword>
<evidence type="ECO:0000256" key="2">
    <source>
        <dbReference type="ARBA" id="ARBA00005811"/>
    </source>
</evidence>
<keyword evidence="5 8" id="KW-1133">Transmembrane helix</keyword>
<keyword evidence="6 8" id="KW-0472">Membrane</keyword>
<dbReference type="InterPro" id="IPR003400">
    <property type="entry name" value="ExbD"/>
</dbReference>
<dbReference type="Gene3D" id="3.30.420.270">
    <property type="match status" value="1"/>
</dbReference>
<proteinExistence type="inferred from homology"/>
<dbReference type="Pfam" id="PF02472">
    <property type="entry name" value="ExbD"/>
    <property type="match status" value="1"/>
</dbReference>
<keyword evidence="7" id="KW-0653">Protein transport</keyword>
<dbReference type="GO" id="GO:0005886">
    <property type="term" value="C:plasma membrane"/>
    <property type="evidence" value="ECO:0007669"/>
    <property type="project" value="UniProtKB-SubCell"/>
</dbReference>
<reference evidence="10" key="1">
    <citation type="submission" date="2015-08" db="EMBL/GenBank/DDBJ databases">
        <authorList>
            <person name="Varghese N."/>
        </authorList>
    </citation>
    <scope>NUCLEOTIDE SEQUENCE [LARGE SCALE GENOMIC DNA]</scope>
    <source>
        <strain evidence="10">DSM 18181</strain>
    </source>
</reference>
<gene>
    <name evidence="9" type="ORF">Ga0061069_11516</name>
</gene>
<evidence type="ECO:0000256" key="5">
    <source>
        <dbReference type="ARBA" id="ARBA00022989"/>
    </source>
</evidence>
<evidence type="ECO:0000256" key="7">
    <source>
        <dbReference type="RuleBase" id="RU003879"/>
    </source>
</evidence>
<evidence type="ECO:0000313" key="9">
    <source>
        <dbReference type="EMBL" id="CUB00551.1"/>
    </source>
</evidence>
<accession>A0A0K6IBS2</accession>
<comment type="similarity">
    <text evidence="2 7">Belongs to the ExbD/TolR family.</text>
</comment>